<dbReference type="EMBL" id="MU155143">
    <property type="protein sequence ID" value="KAF9484519.1"/>
    <property type="molecule type" value="Genomic_DNA"/>
</dbReference>
<evidence type="ECO:0000256" key="8">
    <source>
        <dbReference type="HAMAP-Rule" id="MF_03100"/>
    </source>
</evidence>
<feature type="region of interest" description="Disordered" evidence="9">
    <location>
        <begin position="327"/>
        <end position="610"/>
    </location>
</feature>
<dbReference type="HAMAP" id="MF_03100">
    <property type="entry name" value="Endonuc_su_Slx1"/>
    <property type="match status" value="1"/>
</dbReference>
<dbReference type="Pfam" id="PF21202">
    <property type="entry name" value="SLX1_C"/>
    <property type="match status" value="1"/>
</dbReference>
<evidence type="ECO:0000256" key="4">
    <source>
        <dbReference type="ARBA" id="ARBA00022801"/>
    </source>
</evidence>
<feature type="compositionally biased region" description="Acidic residues" evidence="9">
    <location>
        <begin position="329"/>
        <end position="340"/>
    </location>
</feature>
<feature type="compositionally biased region" description="Basic residues" evidence="9">
    <location>
        <begin position="486"/>
        <end position="495"/>
    </location>
</feature>
<dbReference type="AlphaFoldDB" id="A0A9P5ZBC0"/>
<keyword evidence="1 8" id="KW-0540">Nuclease</keyword>
<accession>A0A9P5ZBC0</accession>
<dbReference type="InterPro" id="IPR000305">
    <property type="entry name" value="GIY-YIG_endonuc"/>
</dbReference>
<dbReference type="SUPFAM" id="SSF82771">
    <property type="entry name" value="GIY-YIG endonuclease"/>
    <property type="match status" value="1"/>
</dbReference>
<evidence type="ECO:0000256" key="6">
    <source>
        <dbReference type="ARBA" id="ARBA00023204"/>
    </source>
</evidence>
<dbReference type="GO" id="GO:0000724">
    <property type="term" value="P:double-strand break repair via homologous recombination"/>
    <property type="evidence" value="ECO:0007669"/>
    <property type="project" value="TreeGrafter"/>
</dbReference>
<dbReference type="PANTHER" id="PTHR20208">
    <property type="entry name" value="STRUCTURE-SPECIFIC ENDONUCLEASE SUBUNIT SLX1"/>
    <property type="match status" value="1"/>
</dbReference>
<feature type="compositionally biased region" description="Basic residues" evidence="9">
    <location>
        <begin position="597"/>
        <end position="607"/>
    </location>
</feature>
<dbReference type="CDD" id="cd10455">
    <property type="entry name" value="GIY-YIG_SLX1"/>
    <property type="match status" value="1"/>
</dbReference>
<evidence type="ECO:0000256" key="7">
    <source>
        <dbReference type="ARBA" id="ARBA00023242"/>
    </source>
</evidence>
<dbReference type="InterPro" id="IPR048749">
    <property type="entry name" value="SLX1_C"/>
</dbReference>
<dbReference type="PANTHER" id="PTHR20208:SF10">
    <property type="entry name" value="STRUCTURE-SPECIFIC ENDONUCLEASE SUBUNIT SLX1"/>
    <property type="match status" value="1"/>
</dbReference>
<keyword evidence="6 8" id="KW-0234">DNA repair</keyword>
<proteinExistence type="inferred from homology"/>
<comment type="caution">
    <text evidence="11">The sequence shown here is derived from an EMBL/GenBank/DDBJ whole genome shotgun (WGS) entry which is preliminary data.</text>
</comment>
<dbReference type="InterPro" id="IPR013083">
    <property type="entry name" value="Znf_RING/FYVE/PHD"/>
</dbReference>
<dbReference type="InterPro" id="IPR035901">
    <property type="entry name" value="GIY-YIG_endonuc_sf"/>
</dbReference>
<keyword evidence="2 8" id="KW-0255">Endonuclease</keyword>
<dbReference type="GO" id="GO:0033557">
    <property type="term" value="C:Slx1-Slx4 complex"/>
    <property type="evidence" value="ECO:0007669"/>
    <property type="project" value="UniProtKB-UniRule"/>
</dbReference>
<dbReference type="Pfam" id="PF01541">
    <property type="entry name" value="GIY-YIG"/>
    <property type="match status" value="1"/>
</dbReference>
<evidence type="ECO:0000256" key="3">
    <source>
        <dbReference type="ARBA" id="ARBA00022763"/>
    </source>
</evidence>
<keyword evidence="5 8" id="KW-0233">DNA recombination</keyword>
<evidence type="ECO:0000256" key="5">
    <source>
        <dbReference type="ARBA" id="ARBA00023172"/>
    </source>
</evidence>
<feature type="compositionally biased region" description="Basic residues" evidence="9">
    <location>
        <begin position="361"/>
        <end position="374"/>
    </location>
</feature>
<dbReference type="InterPro" id="IPR027520">
    <property type="entry name" value="Slx1"/>
</dbReference>
<feature type="region of interest" description="Disordered" evidence="9">
    <location>
        <begin position="1"/>
        <end position="26"/>
    </location>
</feature>
<evidence type="ECO:0000256" key="1">
    <source>
        <dbReference type="ARBA" id="ARBA00022722"/>
    </source>
</evidence>
<comment type="function">
    <text evidence="8">Catalytic subunit of the SLX1-SLX4 structure-specific endonuclease that resolves DNA secondary structures generated during DNA repair and recombination. Has endonuclease activity towards branched DNA substrates, introducing single-strand cuts in duplex DNA close to junctions with ss-DNA.</text>
</comment>
<keyword evidence="4 8" id="KW-0378">Hydrolase</keyword>
<dbReference type="Proteomes" id="UP000807469">
    <property type="component" value="Unassembled WGS sequence"/>
</dbReference>
<dbReference type="OrthoDB" id="24645at2759"/>
<dbReference type="SMART" id="SM00384">
    <property type="entry name" value="AT_hook"/>
    <property type="match status" value="3"/>
</dbReference>
<evidence type="ECO:0000259" key="10">
    <source>
        <dbReference type="PROSITE" id="PS50164"/>
    </source>
</evidence>
<organism evidence="11 12">
    <name type="scientific">Pholiota conissans</name>
    <dbReference type="NCBI Taxonomy" id="109636"/>
    <lineage>
        <taxon>Eukaryota</taxon>
        <taxon>Fungi</taxon>
        <taxon>Dikarya</taxon>
        <taxon>Basidiomycota</taxon>
        <taxon>Agaricomycotina</taxon>
        <taxon>Agaricomycetes</taxon>
        <taxon>Agaricomycetidae</taxon>
        <taxon>Agaricales</taxon>
        <taxon>Agaricineae</taxon>
        <taxon>Strophariaceae</taxon>
        <taxon>Pholiota</taxon>
    </lineage>
</organism>
<dbReference type="PROSITE" id="PS50164">
    <property type="entry name" value="GIY_YIG"/>
    <property type="match status" value="1"/>
</dbReference>
<feature type="domain" description="GIY-YIG" evidence="10">
    <location>
        <begin position="48"/>
        <end position="130"/>
    </location>
</feature>
<keyword evidence="12" id="KW-1185">Reference proteome</keyword>
<comment type="similarity">
    <text evidence="8">Belongs to the SLX1 family.</text>
</comment>
<comment type="caution">
    <text evidence="8">Lacks conserved residue(s) required for the propagation of feature annotation.</text>
</comment>
<comment type="cofactor">
    <cofactor evidence="8">
        <name>a divalent metal cation</name>
        <dbReference type="ChEBI" id="CHEBI:60240"/>
    </cofactor>
</comment>
<reference evidence="11" key="1">
    <citation type="submission" date="2020-11" db="EMBL/GenBank/DDBJ databases">
        <authorList>
            <consortium name="DOE Joint Genome Institute"/>
            <person name="Ahrendt S."/>
            <person name="Riley R."/>
            <person name="Andreopoulos W."/>
            <person name="Labutti K."/>
            <person name="Pangilinan J."/>
            <person name="Ruiz-Duenas F.J."/>
            <person name="Barrasa J.M."/>
            <person name="Sanchez-Garcia M."/>
            <person name="Camarero S."/>
            <person name="Miyauchi S."/>
            <person name="Serrano A."/>
            <person name="Linde D."/>
            <person name="Babiker R."/>
            <person name="Drula E."/>
            <person name="Ayuso-Fernandez I."/>
            <person name="Pacheco R."/>
            <person name="Padilla G."/>
            <person name="Ferreira P."/>
            <person name="Barriuso J."/>
            <person name="Kellner H."/>
            <person name="Castanera R."/>
            <person name="Alfaro M."/>
            <person name="Ramirez L."/>
            <person name="Pisabarro A.G."/>
            <person name="Kuo A."/>
            <person name="Tritt A."/>
            <person name="Lipzen A."/>
            <person name="He G."/>
            <person name="Yan M."/>
            <person name="Ng V."/>
            <person name="Cullen D."/>
            <person name="Martin F."/>
            <person name="Rosso M.-N."/>
            <person name="Henrissat B."/>
            <person name="Hibbett D."/>
            <person name="Martinez A.T."/>
            <person name="Grigoriev I.V."/>
        </authorList>
    </citation>
    <scope>NUCLEOTIDE SEQUENCE</scope>
    <source>
        <strain evidence="11">CIRM-BRFM 674</strain>
    </source>
</reference>
<name>A0A9P5ZBC0_9AGAR</name>
<dbReference type="InterPro" id="IPR017956">
    <property type="entry name" value="AT_hook_DNA-bd_motif"/>
</dbReference>
<dbReference type="GO" id="GO:0008821">
    <property type="term" value="F:crossover junction DNA endonuclease activity"/>
    <property type="evidence" value="ECO:0007669"/>
    <property type="project" value="TreeGrafter"/>
</dbReference>
<feature type="compositionally biased region" description="Low complexity" evidence="9">
    <location>
        <begin position="469"/>
        <end position="481"/>
    </location>
</feature>
<dbReference type="Gene3D" id="3.30.40.10">
    <property type="entry name" value="Zinc/RING finger domain, C3HC4 (zinc finger)"/>
    <property type="match status" value="1"/>
</dbReference>
<evidence type="ECO:0000313" key="11">
    <source>
        <dbReference type="EMBL" id="KAF9484519.1"/>
    </source>
</evidence>
<protein>
    <recommendedName>
        <fullName evidence="10">GIY-YIG domain-containing protein</fullName>
    </recommendedName>
</protein>
<evidence type="ECO:0000256" key="2">
    <source>
        <dbReference type="ARBA" id="ARBA00022759"/>
    </source>
</evidence>
<keyword evidence="3 8" id="KW-0227">DNA damage</keyword>
<comment type="subcellular location">
    <subcellularLocation>
        <location evidence="8">Nucleus</location>
    </subcellularLocation>
</comment>
<dbReference type="GO" id="GO:0003677">
    <property type="term" value="F:DNA binding"/>
    <property type="evidence" value="ECO:0007669"/>
    <property type="project" value="InterPro"/>
</dbReference>
<evidence type="ECO:0000313" key="12">
    <source>
        <dbReference type="Proteomes" id="UP000807469"/>
    </source>
</evidence>
<dbReference type="GO" id="GO:0017108">
    <property type="term" value="F:5'-flap endonuclease activity"/>
    <property type="evidence" value="ECO:0007669"/>
    <property type="project" value="InterPro"/>
</dbReference>
<dbReference type="Gene3D" id="3.40.1440.10">
    <property type="entry name" value="GIY-YIG endonuclease"/>
    <property type="match status" value="1"/>
</dbReference>
<comment type="subunit">
    <text evidence="8">Forms a heterodimer with SLX4.</text>
</comment>
<gene>
    <name evidence="11" type="ORF">BDN70DRAFT_127777</name>
</gene>
<sequence length="726" mass="78701">MNGTTTSANPDPAPHTHSQPQHQGRPQAMLPIRQLGARSSILRHAIPSFYACYLLKSIQTPQSNAVYIGSTPSPPRRIRQHNGEISAGARKTQRKRPWVMQMIVHGFPSRLAALKFEWAWQHPHKSRHLRDATGNLFGQGSRLMKKNIAIVRAMIGKHPFDIWPLHVKLFTEEAVQCWDAAARFPDVLPLPPGFTCSVELEGVDGKSGHPGSGRIGPMAADDEEFTAALLAKNTALIASERPLECAVCHESLHNHVDEPLSTTLCPATGCTATLHLACLAEKFLKEETETQRMVPRGGKCPSCGNYTLWGDIVRGCFRRLPDTKYPDVASDDMFDDDDDDGKLSESSPKKHKHTASSGRTSTRRRKSRKLKGKAKAADSSEGESFDFDAVSSSSQSTSETPVKQNPGRSRLAGKSPAAATMLLDDTPKPRKKRKSTPAKASRSCSPKTQSKGKGEVSTLPVLSTDGESFDFSGISSGSSSDPAMSPKRKPGRPRKIVAFALDAPSPISLTKSKREYSSKVGKGKKMPKRSKDASTSSAKGEILDLTNITTSSGSDRPVPVKRKVGRPRKSDKSSSSEGEFFDFTGVDASSASDSSPSHKRKPGRPRKNLSLVGARTPLLQHEPRLPLHADKVSLPVRTYTSSPNTSSMLLAGPPHAENNSVIEILHHARGADHSVNDTLDERTLPYQTPKISKAAMSSLSISTPSPAVNKSQDKCGKDIEVIVLSD</sequence>
<dbReference type="InterPro" id="IPR050381">
    <property type="entry name" value="SLX1_endonuclease"/>
</dbReference>
<keyword evidence="7 8" id="KW-0539">Nucleus</keyword>
<evidence type="ECO:0000256" key="9">
    <source>
        <dbReference type="SAM" id="MobiDB-lite"/>
    </source>
</evidence>